<dbReference type="Proteomes" id="UP000266327">
    <property type="component" value="Unassembled WGS sequence"/>
</dbReference>
<gene>
    <name evidence="2" type="ORF">D3878_01855</name>
</gene>
<keyword evidence="1" id="KW-0732">Signal</keyword>
<evidence type="ECO:0000313" key="2">
    <source>
        <dbReference type="EMBL" id="RJG00477.1"/>
    </source>
</evidence>
<proteinExistence type="predicted"/>
<sequence>MNRLVTQILLAAQLGLAACGVYAQSQSAPRAKEVVLASLAQAAAAPGAAANTARPDALAVSVLTEGPLNMLVTRSVEAPFSTGDKFRIKLLSPRDGEVAIFNTPPVGETSKAPIWRARVKAGVESVSNLMQLTGNRGVDQLHVVLLPSGHSGDPFPAFQGMMAANGSAGKSAKDIRLVTENTNQGTYFYNPNGQGGFVTIHIRHQ</sequence>
<accession>A0A3A3FWD4</accession>
<dbReference type="PROSITE" id="PS51257">
    <property type="entry name" value="PROKAR_LIPOPROTEIN"/>
    <property type="match status" value="1"/>
</dbReference>
<organism evidence="2 3">
    <name type="scientific">Noviherbaspirillum sedimenti</name>
    <dbReference type="NCBI Taxonomy" id="2320865"/>
    <lineage>
        <taxon>Bacteria</taxon>
        <taxon>Pseudomonadati</taxon>
        <taxon>Pseudomonadota</taxon>
        <taxon>Betaproteobacteria</taxon>
        <taxon>Burkholderiales</taxon>
        <taxon>Oxalobacteraceae</taxon>
        <taxon>Noviherbaspirillum</taxon>
    </lineage>
</organism>
<protein>
    <submittedName>
        <fullName evidence="2">Uncharacterized protein</fullName>
    </submittedName>
</protein>
<dbReference type="RefSeq" id="WP_119783931.1">
    <property type="nucleotide sequence ID" value="NZ_QYUQ01000002.1"/>
</dbReference>
<comment type="caution">
    <text evidence="2">The sequence shown here is derived from an EMBL/GenBank/DDBJ whole genome shotgun (WGS) entry which is preliminary data.</text>
</comment>
<keyword evidence="3" id="KW-1185">Reference proteome</keyword>
<feature type="signal peptide" evidence="1">
    <location>
        <begin position="1"/>
        <end position="23"/>
    </location>
</feature>
<dbReference type="EMBL" id="QYUQ01000002">
    <property type="protein sequence ID" value="RJG00477.1"/>
    <property type="molecule type" value="Genomic_DNA"/>
</dbReference>
<name>A0A3A3FWD4_9BURK</name>
<dbReference type="AlphaFoldDB" id="A0A3A3FWD4"/>
<reference evidence="3" key="1">
    <citation type="submission" date="2018-09" db="EMBL/GenBank/DDBJ databases">
        <authorList>
            <person name="Zhu H."/>
        </authorList>
    </citation>
    <scope>NUCLEOTIDE SEQUENCE [LARGE SCALE GENOMIC DNA]</scope>
    <source>
        <strain evidence="3">K1S02-23</strain>
    </source>
</reference>
<evidence type="ECO:0000256" key="1">
    <source>
        <dbReference type="SAM" id="SignalP"/>
    </source>
</evidence>
<dbReference type="OrthoDB" id="9154626at2"/>
<feature type="chain" id="PRO_5017307377" evidence="1">
    <location>
        <begin position="24"/>
        <end position="205"/>
    </location>
</feature>
<evidence type="ECO:0000313" key="3">
    <source>
        <dbReference type="Proteomes" id="UP000266327"/>
    </source>
</evidence>